<keyword evidence="9" id="KW-1185">Reference proteome</keyword>
<protein>
    <submittedName>
        <fullName evidence="8">Ribonuclease J</fullName>
    </submittedName>
</protein>
<dbReference type="GO" id="GO:0046872">
    <property type="term" value="F:metal ion binding"/>
    <property type="evidence" value="ECO:0007669"/>
    <property type="project" value="UniProtKB-KW"/>
</dbReference>
<evidence type="ECO:0000256" key="4">
    <source>
        <dbReference type="ARBA" id="ARBA00022833"/>
    </source>
</evidence>
<reference evidence="8 9" key="1">
    <citation type="submission" date="2020-12" db="EMBL/GenBank/DDBJ databases">
        <title>Revised draft genomes of Rhodomicrobium vannielii ATCC 17100 and Rhodomicrobium udaipurense JA643.</title>
        <authorList>
            <person name="Conners E.M."/>
            <person name="Davenport E.J."/>
            <person name="Bose A."/>
        </authorList>
    </citation>
    <scope>NUCLEOTIDE SEQUENCE [LARGE SCALE GENOMIC DNA]</scope>
    <source>
        <strain evidence="8 9">JA643</strain>
    </source>
</reference>
<dbReference type="Proteomes" id="UP000623250">
    <property type="component" value="Unassembled WGS sequence"/>
</dbReference>
<keyword evidence="2" id="KW-0479">Metal-binding</keyword>
<evidence type="ECO:0000256" key="1">
    <source>
        <dbReference type="ARBA" id="ARBA00022722"/>
    </source>
</evidence>
<proteinExistence type="predicted"/>
<dbReference type="Gene3D" id="3.60.15.10">
    <property type="entry name" value="Ribonuclease Z/Hydroxyacylglutathione hydrolase-like"/>
    <property type="match status" value="1"/>
</dbReference>
<dbReference type="InterPro" id="IPR011108">
    <property type="entry name" value="RMMBL"/>
</dbReference>
<dbReference type="SMART" id="SM00849">
    <property type="entry name" value="Lactamase_B"/>
    <property type="match status" value="1"/>
</dbReference>
<keyword evidence="4" id="KW-0862">Zinc</keyword>
<evidence type="ECO:0000259" key="7">
    <source>
        <dbReference type="SMART" id="SM00849"/>
    </source>
</evidence>
<dbReference type="Gene3D" id="3.10.20.580">
    <property type="match status" value="1"/>
</dbReference>
<evidence type="ECO:0000256" key="6">
    <source>
        <dbReference type="ARBA" id="ARBA00022884"/>
    </source>
</evidence>
<dbReference type="Pfam" id="PF12706">
    <property type="entry name" value="Lactamase_B_2"/>
    <property type="match status" value="1"/>
</dbReference>
<dbReference type="AlphaFoldDB" id="A0A8I1GE44"/>
<keyword evidence="6" id="KW-0694">RNA-binding</keyword>
<keyword evidence="5" id="KW-0269">Exonuclease</keyword>
<dbReference type="PANTHER" id="PTHR43694:SF1">
    <property type="entry name" value="RIBONUCLEASE J"/>
    <property type="match status" value="1"/>
</dbReference>
<dbReference type="InterPro" id="IPR041636">
    <property type="entry name" value="RNase_J_C"/>
</dbReference>
<sequence length="562" mass="61238">MTVTGTPANPELVFLPLGGIGEIGLNVYLYGIGPEDDRQWLMIDCGITFPDDSEPGVDVVLPDLRFIENDRQNLAGILITHAHEDHIGAVAEMWPKLRVPVYVTKFAAHLLRSKLQEHSHGSEVPIVEMAQGSRFNIGRFDVDLVTVAHSIPECNSVFIRTSAGNVLHTGDWKFDDTPAYGDPSDEAKFARLGDEGVRALICDSTNALVEGISVTEEVVATNLKLVIGRQKGRVALTTFASNVNRLISISEAARAAGREVVLVGRAMHRIVEAARDSGLWPEHLTYSDQDAFPSIPRDKVLALVTGSQGEAQAALARIAKGEHPFVKFDQGDSVIFSSRTIPGNEDSVIRIQNQLADRGISIITEAHEGPIHASGHPRRGELTRMYRLTRPQYVIPMHGEPRHLEAHATFAEGHGIMTLRGVRDGKLVHLGPNSPHIADSGIPIGRLYRDGNLVLDAGDPCVTERRRLSWNGYIAVSVVISRSGDLATDPVVSMAGLPARDAKGLPMSERALSAVYNAVESIPRPRRKDPALIRDAVTRSVRAEMRLVWGKKPLCSVLVSVL</sequence>
<dbReference type="RefSeq" id="WP_037241756.1">
    <property type="nucleotide sequence ID" value="NZ_JAEMUK010000078.1"/>
</dbReference>
<feature type="domain" description="Metallo-beta-lactamase" evidence="7">
    <location>
        <begin position="24"/>
        <end position="223"/>
    </location>
</feature>
<gene>
    <name evidence="8" type="ORF">JDN41_12040</name>
</gene>
<evidence type="ECO:0000256" key="2">
    <source>
        <dbReference type="ARBA" id="ARBA00022723"/>
    </source>
</evidence>
<evidence type="ECO:0000313" key="8">
    <source>
        <dbReference type="EMBL" id="MBJ7544275.1"/>
    </source>
</evidence>
<dbReference type="GO" id="GO:0003723">
    <property type="term" value="F:RNA binding"/>
    <property type="evidence" value="ECO:0007669"/>
    <property type="project" value="UniProtKB-KW"/>
</dbReference>
<evidence type="ECO:0000313" key="9">
    <source>
        <dbReference type="Proteomes" id="UP000623250"/>
    </source>
</evidence>
<dbReference type="SUPFAM" id="SSF56281">
    <property type="entry name" value="Metallo-hydrolase/oxidoreductase"/>
    <property type="match status" value="1"/>
</dbReference>
<dbReference type="EMBL" id="JAEMUK010000078">
    <property type="protein sequence ID" value="MBJ7544275.1"/>
    <property type="molecule type" value="Genomic_DNA"/>
</dbReference>
<dbReference type="CDD" id="cd07714">
    <property type="entry name" value="RNaseJ_MBL-fold"/>
    <property type="match status" value="1"/>
</dbReference>
<dbReference type="GO" id="GO:0004527">
    <property type="term" value="F:exonuclease activity"/>
    <property type="evidence" value="ECO:0007669"/>
    <property type="project" value="UniProtKB-KW"/>
</dbReference>
<dbReference type="Gene3D" id="3.40.50.10710">
    <property type="entry name" value="Metallo-hydrolase/oxidoreductase"/>
    <property type="match status" value="1"/>
</dbReference>
<dbReference type="Pfam" id="PF22505">
    <property type="entry name" value="RNase_J_b_CASP"/>
    <property type="match status" value="1"/>
</dbReference>
<keyword evidence="1" id="KW-0540">Nuclease</keyword>
<dbReference type="PANTHER" id="PTHR43694">
    <property type="entry name" value="RIBONUCLEASE J"/>
    <property type="match status" value="1"/>
</dbReference>
<evidence type="ECO:0000256" key="3">
    <source>
        <dbReference type="ARBA" id="ARBA00022801"/>
    </source>
</evidence>
<dbReference type="InterPro" id="IPR055132">
    <property type="entry name" value="RNase_J_b_CASP"/>
</dbReference>
<dbReference type="InterPro" id="IPR042173">
    <property type="entry name" value="RNase_J_2"/>
</dbReference>
<accession>A0A8I1GE44</accession>
<evidence type="ECO:0000256" key="5">
    <source>
        <dbReference type="ARBA" id="ARBA00022839"/>
    </source>
</evidence>
<dbReference type="Pfam" id="PF17770">
    <property type="entry name" value="RNase_J_C"/>
    <property type="match status" value="1"/>
</dbReference>
<keyword evidence="3" id="KW-0378">Hydrolase</keyword>
<comment type="caution">
    <text evidence="8">The sequence shown here is derived from an EMBL/GenBank/DDBJ whole genome shotgun (WGS) entry which is preliminary data.</text>
</comment>
<name>A0A8I1GE44_9HYPH</name>
<organism evidence="8 9">
    <name type="scientific">Rhodomicrobium udaipurense</name>
    <dbReference type="NCBI Taxonomy" id="1202716"/>
    <lineage>
        <taxon>Bacteria</taxon>
        <taxon>Pseudomonadati</taxon>
        <taxon>Pseudomonadota</taxon>
        <taxon>Alphaproteobacteria</taxon>
        <taxon>Hyphomicrobiales</taxon>
        <taxon>Hyphomicrobiaceae</taxon>
        <taxon>Rhodomicrobium</taxon>
    </lineage>
</organism>
<dbReference type="InterPro" id="IPR036866">
    <property type="entry name" value="RibonucZ/Hydroxyglut_hydro"/>
</dbReference>
<dbReference type="Pfam" id="PF07521">
    <property type="entry name" value="RMMBL"/>
    <property type="match status" value="1"/>
</dbReference>
<dbReference type="InterPro" id="IPR001279">
    <property type="entry name" value="Metallo-B-lactamas"/>
</dbReference>